<dbReference type="InterPro" id="IPR053933">
    <property type="entry name" value="GeBP-like_C"/>
</dbReference>
<dbReference type="InterPro" id="IPR007592">
    <property type="entry name" value="GEBP"/>
</dbReference>
<evidence type="ECO:0000256" key="3">
    <source>
        <dbReference type="ARBA" id="ARBA00023274"/>
    </source>
</evidence>
<dbReference type="SUPFAM" id="SSF57829">
    <property type="entry name" value="Zn-binding ribosomal proteins"/>
    <property type="match status" value="1"/>
</dbReference>
<proteinExistence type="inferred from homology"/>
<comment type="caution">
    <text evidence="8">The sequence shown here is derived from an EMBL/GenBank/DDBJ whole genome shotgun (WGS) entry which is preliminary data.</text>
</comment>
<dbReference type="Gene3D" id="4.10.1060.50">
    <property type="match status" value="1"/>
</dbReference>
<keyword evidence="3" id="KW-0687">Ribonucleoprotein</keyword>
<name>A0A8X7U2Y7_BRACI</name>
<feature type="region of interest" description="Disordered" evidence="4">
    <location>
        <begin position="86"/>
        <end position="217"/>
    </location>
</feature>
<dbReference type="AlphaFoldDB" id="A0A8X7U2Y7"/>
<dbReference type="EMBL" id="JAAMPC010000014">
    <property type="protein sequence ID" value="KAG2263219.1"/>
    <property type="molecule type" value="Genomic_DNA"/>
</dbReference>
<dbReference type="InterPro" id="IPR038587">
    <property type="entry name" value="Ribosomal_eL40_sf"/>
</dbReference>
<keyword evidence="9" id="KW-1185">Reference proteome</keyword>
<evidence type="ECO:0000313" key="9">
    <source>
        <dbReference type="Proteomes" id="UP000886595"/>
    </source>
</evidence>
<feature type="domain" description="Glabrous enhancer-binding protein-like C-terminal" evidence="7">
    <location>
        <begin position="379"/>
        <end position="430"/>
    </location>
</feature>
<dbReference type="InterPro" id="IPR053932">
    <property type="entry name" value="GeBP-like_DBD"/>
</dbReference>
<evidence type="ECO:0000259" key="5">
    <source>
        <dbReference type="Pfam" id="PF01020"/>
    </source>
</evidence>
<feature type="domain" description="Glabrous enhancer-binding protein-like DBD" evidence="6">
    <location>
        <begin position="228"/>
        <end position="325"/>
    </location>
</feature>
<dbReference type="Proteomes" id="UP000886595">
    <property type="component" value="Unassembled WGS sequence"/>
</dbReference>
<sequence>MICRKCYARLHPRAVNCMKKKCGNSKTPADFLKSIRGRPVVVKLNSGLDYRGKEKQELKEVQTADLCPPPLSLFYFCSMAPKQADKIENPPAASSSEEEEEESGSSGEESESSDEEAGDVQSKLTQKPLAPPPPASAAAKKKPESESEEGESESESDSDSEPATKTKPLSTVVAKQIPPEKRSLKQAEDNEPKKKAKTSSRTEQVKKKKPSTDEEVKKISGEEAKKLFQRLFSETDEIAMLQGFLDFTSTKGDPSENMDAFCDYVKTLIDFNASKAQIVTKLQRCKKKFVNIVKNSLKKGKTEDKITCAKDLDQKAFELSRKIWGSDGVLPAKPRKKSKEVELLSTPKEAEVETQKVSVVVDAHLSESREMALFFKAENVSVLGLDESTVSAVWDMVEDGPKKREMEEKLKKLKAKQMELCLQRTALVDYTAKMIFKNNASSSSS</sequence>
<gene>
    <name evidence="8" type="ORF">Bca52824_070298</name>
</gene>
<evidence type="ECO:0000259" key="6">
    <source>
        <dbReference type="Pfam" id="PF04504"/>
    </source>
</evidence>
<feature type="compositionally biased region" description="Basic and acidic residues" evidence="4">
    <location>
        <begin position="178"/>
        <end position="193"/>
    </location>
</feature>
<evidence type="ECO:0000313" key="8">
    <source>
        <dbReference type="EMBL" id="KAG2263219.1"/>
    </source>
</evidence>
<evidence type="ECO:0000256" key="1">
    <source>
        <dbReference type="ARBA" id="ARBA00010820"/>
    </source>
</evidence>
<protein>
    <submittedName>
        <fullName evidence="8">Uncharacterized protein</fullName>
    </submittedName>
</protein>
<feature type="compositionally biased region" description="Acidic residues" evidence="4">
    <location>
        <begin position="96"/>
        <end position="118"/>
    </location>
</feature>
<feature type="domain" description="Large ribosomal subunit protein eL40" evidence="5">
    <location>
        <begin position="1"/>
        <end position="26"/>
    </location>
</feature>
<dbReference type="Pfam" id="PF01020">
    <property type="entry name" value="Ribosomal_L40e"/>
    <property type="match status" value="1"/>
</dbReference>
<accession>A0A8X7U2Y7</accession>
<dbReference type="Pfam" id="PF22757">
    <property type="entry name" value="GeBP-like_C"/>
    <property type="match status" value="1"/>
</dbReference>
<reference evidence="8 9" key="1">
    <citation type="submission" date="2020-02" db="EMBL/GenBank/DDBJ databases">
        <authorList>
            <person name="Ma Q."/>
            <person name="Huang Y."/>
            <person name="Song X."/>
            <person name="Pei D."/>
        </authorList>
    </citation>
    <scope>NUCLEOTIDE SEQUENCE [LARGE SCALE GENOMIC DNA]</scope>
    <source>
        <strain evidence="8">Sxm20200214</strain>
        <tissue evidence="8">Leaf</tissue>
    </source>
</reference>
<dbReference type="GO" id="GO:0006355">
    <property type="term" value="P:regulation of DNA-templated transcription"/>
    <property type="evidence" value="ECO:0007669"/>
    <property type="project" value="InterPro"/>
</dbReference>
<dbReference type="GO" id="GO:0006412">
    <property type="term" value="P:translation"/>
    <property type="evidence" value="ECO:0007669"/>
    <property type="project" value="InterPro"/>
</dbReference>
<dbReference type="PANTHER" id="PTHR31662">
    <property type="entry name" value="BNAANNG10740D PROTEIN-RELATED"/>
    <property type="match status" value="1"/>
</dbReference>
<dbReference type="GO" id="GO:0005634">
    <property type="term" value="C:nucleus"/>
    <property type="evidence" value="ECO:0007669"/>
    <property type="project" value="TreeGrafter"/>
</dbReference>
<dbReference type="InterPro" id="IPR001975">
    <property type="entry name" value="Ribosomal_eL40_dom"/>
</dbReference>
<dbReference type="InterPro" id="IPR011332">
    <property type="entry name" value="Ribosomal_zn-bd"/>
</dbReference>
<dbReference type="Pfam" id="PF04504">
    <property type="entry name" value="GeBP-like_DBD"/>
    <property type="match status" value="1"/>
</dbReference>
<dbReference type="GO" id="GO:1990904">
    <property type="term" value="C:ribonucleoprotein complex"/>
    <property type="evidence" value="ECO:0007669"/>
    <property type="project" value="UniProtKB-KW"/>
</dbReference>
<evidence type="ECO:0000256" key="4">
    <source>
        <dbReference type="SAM" id="MobiDB-lite"/>
    </source>
</evidence>
<dbReference type="GO" id="GO:0003735">
    <property type="term" value="F:structural constituent of ribosome"/>
    <property type="evidence" value="ECO:0007669"/>
    <property type="project" value="InterPro"/>
</dbReference>
<comment type="similarity">
    <text evidence="1">Belongs to the GeBP family.</text>
</comment>
<keyword evidence="2" id="KW-0689">Ribosomal protein</keyword>
<feature type="compositionally biased region" description="Acidic residues" evidence="4">
    <location>
        <begin position="146"/>
        <end position="160"/>
    </location>
</feature>
<dbReference type="OrthoDB" id="661680at2759"/>
<organism evidence="8 9">
    <name type="scientific">Brassica carinata</name>
    <name type="common">Ethiopian mustard</name>
    <name type="synonym">Abyssinian cabbage</name>
    <dbReference type="NCBI Taxonomy" id="52824"/>
    <lineage>
        <taxon>Eukaryota</taxon>
        <taxon>Viridiplantae</taxon>
        <taxon>Streptophyta</taxon>
        <taxon>Embryophyta</taxon>
        <taxon>Tracheophyta</taxon>
        <taxon>Spermatophyta</taxon>
        <taxon>Magnoliopsida</taxon>
        <taxon>eudicotyledons</taxon>
        <taxon>Gunneridae</taxon>
        <taxon>Pentapetalae</taxon>
        <taxon>rosids</taxon>
        <taxon>malvids</taxon>
        <taxon>Brassicales</taxon>
        <taxon>Brassicaceae</taxon>
        <taxon>Brassiceae</taxon>
        <taxon>Brassica</taxon>
    </lineage>
</organism>
<dbReference type="GO" id="GO:0005840">
    <property type="term" value="C:ribosome"/>
    <property type="evidence" value="ECO:0007669"/>
    <property type="project" value="UniProtKB-KW"/>
</dbReference>
<evidence type="ECO:0000259" key="7">
    <source>
        <dbReference type="Pfam" id="PF22757"/>
    </source>
</evidence>
<dbReference type="PANTHER" id="PTHR31662:SF51">
    <property type="entry name" value="GLABROUS1 ENHANCER-BINDING PROTEIN-LIKE"/>
    <property type="match status" value="1"/>
</dbReference>
<evidence type="ECO:0000256" key="2">
    <source>
        <dbReference type="ARBA" id="ARBA00022980"/>
    </source>
</evidence>